<proteinExistence type="predicted"/>
<evidence type="ECO:0000313" key="3">
    <source>
        <dbReference type="Proteomes" id="UP000436989"/>
    </source>
</evidence>
<comment type="caution">
    <text evidence="2">The sequence shown here is derived from an EMBL/GenBank/DDBJ whole genome shotgun (WGS) entry which is preliminary data.</text>
</comment>
<evidence type="ECO:0000313" key="2">
    <source>
        <dbReference type="EMBL" id="MUN64796.1"/>
    </source>
</evidence>
<reference evidence="2 3" key="1">
    <citation type="submission" date="2019-12" db="EMBL/GenBank/DDBJ databases">
        <authorList>
            <person name="Shi Y."/>
        </authorList>
    </citation>
    <scope>NUCLEOTIDE SEQUENCE [LARGE SCALE GENOMIC DNA]</scope>
    <source>
        <strain evidence="2 3">JCM 17929</strain>
    </source>
</reference>
<keyword evidence="1" id="KW-0472">Membrane</keyword>
<keyword evidence="3" id="KW-1185">Reference proteome</keyword>
<keyword evidence="1" id="KW-0812">Transmembrane</keyword>
<protein>
    <submittedName>
        <fullName evidence="2">Uncharacterized protein</fullName>
    </submittedName>
</protein>
<feature type="transmembrane region" description="Helical" evidence="1">
    <location>
        <begin position="99"/>
        <end position="121"/>
    </location>
</feature>
<feature type="transmembrane region" description="Helical" evidence="1">
    <location>
        <begin position="32"/>
        <end position="52"/>
    </location>
</feature>
<gene>
    <name evidence="2" type="ORF">GMA12_16895</name>
</gene>
<sequence length="127" mass="13221">MRRRKLSAYLLVGVVAVCAVGAGRSFQLGYPAAAVLAAAVAVVVLLIAEHAATQNQNNATNSATTGGSDGAVLLFMTTFLGIGVLSILATAVFRFLEGAMLKGASWLALDLVFAVAGIWFLRDHWPS</sequence>
<accession>A0A6N8GNT9</accession>
<dbReference type="EMBL" id="WOGU01000020">
    <property type="protein sequence ID" value="MUN64796.1"/>
    <property type="molecule type" value="Genomic_DNA"/>
</dbReference>
<dbReference type="AlphaFoldDB" id="A0A6N8GNT9"/>
<dbReference type="Proteomes" id="UP000436989">
    <property type="component" value="Unassembled WGS sequence"/>
</dbReference>
<feature type="transmembrane region" description="Helical" evidence="1">
    <location>
        <begin position="72"/>
        <end position="93"/>
    </location>
</feature>
<evidence type="ECO:0000256" key="1">
    <source>
        <dbReference type="SAM" id="Phobius"/>
    </source>
</evidence>
<organism evidence="2 3">
    <name type="scientific">Kocuria sediminis</name>
    <dbReference type="NCBI Taxonomy" id="1038857"/>
    <lineage>
        <taxon>Bacteria</taxon>
        <taxon>Bacillati</taxon>
        <taxon>Actinomycetota</taxon>
        <taxon>Actinomycetes</taxon>
        <taxon>Micrococcales</taxon>
        <taxon>Micrococcaceae</taxon>
        <taxon>Kocuria</taxon>
    </lineage>
</organism>
<name>A0A6N8GNT9_9MICC</name>
<keyword evidence="1" id="KW-1133">Transmembrane helix</keyword>
<dbReference type="RefSeq" id="WP_156270674.1">
    <property type="nucleotide sequence ID" value="NZ_WOGU01000020.1"/>
</dbReference>